<feature type="disulfide bond" evidence="11">
    <location>
        <begin position="199"/>
        <end position="217"/>
    </location>
</feature>
<keyword evidence="3" id="KW-0254">Endocytosis</keyword>
<dbReference type="PROSITE" id="PS01180">
    <property type="entry name" value="CUB"/>
    <property type="match status" value="1"/>
</dbReference>
<dbReference type="SUPFAM" id="SSF49854">
    <property type="entry name" value="Spermadhesin, CUB domain"/>
    <property type="match status" value="1"/>
</dbReference>
<dbReference type="PRINTS" id="PR00261">
    <property type="entry name" value="LDLRECEPTOR"/>
</dbReference>
<dbReference type="Gene3D" id="2.60.120.290">
    <property type="entry name" value="Spermadhesin, CUB domain"/>
    <property type="match status" value="1"/>
</dbReference>
<dbReference type="InterPro" id="IPR050685">
    <property type="entry name" value="LDLR"/>
</dbReference>
<sequence length="511" mass="57247">MPLPGAFGATSLCVCSGCLHSYQHHPYCVYAAYIVTSTTRTACFPYHEVIVMAVLMAASAEEHLCHRDVTLTEGEELDMTLEFVNMTSLPYLTSSVQCVVELRTPPGQRLVLDITYIRHPSLDRNDCDVDFLLVGNDFTSVGEELTTSYKFCDVTLNTEIVSRDNYLWVVIRYSLIPTNFRLRVKSQAEAICGPDDVPCSPVQCVSRDRLCDGTPDCSNGADEYCYRPDLKLTAVSEKTASCFQCGDGTCILPQQARYGNNWGVPLWFLCDHHPHCPDAWDERTDICYRIKGRMDAVIECVPSDVPFGANTSVRMWFTARCDGKADCRNGEDETNCPSSETTKRLKWEPLRALMVAMFATVVCGVAALAFRCERSKRGRQVGTAINTPPAGCGRKLQSCLATRYREDCLPAGGAGTAKEASVTVTSETGELRQTRERKWNEPRIPPLSVISDRNLKLNSSHVFRFELLINALVSTNRMSANIPDWHSLFKQQKRHKRWTEMRKLRNPVTTG</sequence>
<dbReference type="PROSITE" id="PS50068">
    <property type="entry name" value="LDLRA_2"/>
    <property type="match status" value="1"/>
</dbReference>
<dbReference type="SUPFAM" id="SSF57424">
    <property type="entry name" value="LDL receptor-like module"/>
    <property type="match status" value="2"/>
</dbReference>
<evidence type="ECO:0000256" key="4">
    <source>
        <dbReference type="ARBA" id="ARBA00022692"/>
    </source>
</evidence>
<feature type="domain" description="CUB" evidence="13">
    <location>
        <begin position="65"/>
        <end position="187"/>
    </location>
</feature>
<organism evidence="14 15">
    <name type="scientific">Batillaria attramentaria</name>
    <dbReference type="NCBI Taxonomy" id="370345"/>
    <lineage>
        <taxon>Eukaryota</taxon>
        <taxon>Metazoa</taxon>
        <taxon>Spiralia</taxon>
        <taxon>Lophotrochozoa</taxon>
        <taxon>Mollusca</taxon>
        <taxon>Gastropoda</taxon>
        <taxon>Caenogastropoda</taxon>
        <taxon>Sorbeoconcha</taxon>
        <taxon>Cerithioidea</taxon>
        <taxon>Batillariidae</taxon>
        <taxon>Batillaria</taxon>
    </lineage>
</organism>
<evidence type="ECO:0000256" key="6">
    <source>
        <dbReference type="ARBA" id="ARBA00022989"/>
    </source>
</evidence>
<evidence type="ECO:0000313" key="14">
    <source>
        <dbReference type="EMBL" id="KAK7462534.1"/>
    </source>
</evidence>
<dbReference type="CDD" id="cd00112">
    <property type="entry name" value="LDLa"/>
    <property type="match status" value="3"/>
</dbReference>
<evidence type="ECO:0000313" key="15">
    <source>
        <dbReference type="Proteomes" id="UP001519460"/>
    </source>
</evidence>
<dbReference type="Proteomes" id="UP001519460">
    <property type="component" value="Unassembled WGS sequence"/>
</dbReference>
<dbReference type="PANTHER" id="PTHR24270:SF62">
    <property type="entry name" value="LOW-DENSITY LIPOPROTEIN RECEPTOR-RELATED PROTEIN 2"/>
    <property type="match status" value="1"/>
</dbReference>
<keyword evidence="9" id="KW-0168">Coated pit</keyword>
<comment type="caution">
    <text evidence="14">The sequence shown here is derived from an EMBL/GenBank/DDBJ whole genome shotgun (WGS) entry which is preliminary data.</text>
</comment>
<name>A0ABD0J5U1_9CAEN</name>
<gene>
    <name evidence="14" type="ORF">BaRGS_00038419</name>
</gene>
<evidence type="ECO:0000256" key="7">
    <source>
        <dbReference type="ARBA" id="ARBA00023136"/>
    </source>
</evidence>
<protein>
    <recommendedName>
        <fullName evidence="13">CUB domain-containing protein</fullName>
    </recommendedName>
</protein>
<evidence type="ECO:0000256" key="12">
    <source>
        <dbReference type="SAM" id="Phobius"/>
    </source>
</evidence>
<evidence type="ECO:0000256" key="2">
    <source>
        <dbReference type="ARBA" id="ARBA00009939"/>
    </source>
</evidence>
<dbReference type="Gene3D" id="4.10.400.10">
    <property type="entry name" value="Low-density Lipoprotein Receptor"/>
    <property type="match status" value="3"/>
</dbReference>
<dbReference type="GO" id="GO:0006897">
    <property type="term" value="P:endocytosis"/>
    <property type="evidence" value="ECO:0007669"/>
    <property type="project" value="UniProtKB-KW"/>
</dbReference>
<reference evidence="14 15" key="1">
    <citation type="journal article" date="2023" name="Sci. Data">
        <title>Genome assembly of the Korean intertidal mud-creeper Batillaria attramentaria.</title>
        <authorList>
            <person name="Patra A.K."/>
            <person name="Ho P.T."/>
            <person name="Jun S."/>
            <person name="Lee S.J."/>
            <person name="Kim Y."/>
            <person name="Won Y.J."/>
        </authorList>
    </citation>
    <scope>NUCLEOTIDE SEQUENCE [LARGE SCALE GENOMIC DNA]</scope>
    <source>
        <strain evidence="14">Wonlab-2016</strain>
    </source>
</reference>
<dbReference type="Pfam" id="PF00057">
    <property type="entry name" value="Ldl_recept_a"/>
    <property type="match status" value="1"/>
</dbReference>
<comment type="subcellular location">
    <subcellularLocation>
        <location evidence="10">Membrane</location>
        <location evidence="10">Coated pit</location>
    </subcellularLocation>
    <subcellularLocation>
        <location evidence="1">Membrane</location>
        <topology evidence="1">Single-pass membrane protein</topology>
    </subcellularLocation>
</comment>
<keyword evidence="4 12" id="KW-0812">Transmembrane</keyword>
<feature type="disulfide bond" evidence="11">
    <location>
        <begin position="192"/>
        <end position="204"/>
    </location>
</feature>
<dbReference type="GO" id="GO:0005905">
    <property type="term" value="C:clathrin-coated pit"/>
    <property type="evidence" value="ECO:0007669"/>
    <property type="project" value="UniProtKB-KW"/>
</dbReference>
<dbReference type="AlphaFoldDB" id="A0ABD0J5U1"/>
<evidence type="ECO:0000256" key="8">
    <source>
        <dbReference type="ARBA" id="ARBA00023157"/>
    </source>
</evidence>
<evidence type="ECO:0000256" key="3">
    <source>
        <dbReference type="ARBA" id="ARBA00022583"/>
    </source>
</evidence>
<dbReference type="InterPro" id="IPR036055">
    <property type="entry name" value="LDL_receptor-like_sf"/>
</dbReference>
<evidence type="ECO:0000256" key="10">
    <source>
        <dbReference type="ARBA" id="ARBA00037878"/>
    </source>
</evidence>
<comment type="similarity">
    <text evidence="2">Belongs to the LDLR family.</text>
</comment>
<feature type="transmembrane region" description="Helical" evidence="12">
    <location>
        <begin position="350"/>
        <end position="370"/>
    </location>
</feature>
<evidence type="ECO:0000256" key="1">
    <source>
        <dbReference type="ARBA" id="ARBA00004167"/>
    </source>
</evidence>
<evidence type="ECO:0000259" key="13">
    <source>
        <dbReference type="PROSITE" id="PS01180"/>
    </source>
</evidence>
<dbReference type="PANTHER" id="PTHR24270">
    <property type="entry name" value="LOW-DENSITY LIPOPROTEIN RECEPTOR-RELATED"/>
    <property type="match status" value="1"/>
</dbReference>
<keyword evidence="6 12" id="KW-1133">Transmembrane helix</keyword>
<evidence type="ECO:0000256" key="5">
    <source>
        <dbReference type="ARBA" id="ARBA00022737"/>
    </source>
</evidence>
<keyword evidence="8 11" id="KW-1015">Disulfide bond</keyword>
<dbReference type="InterPro" id="IPR000859">
    <property type="entry name" value="CUB_dom"/>
</dbReference>
<dbReference type="SMART" id="SM00192">
    <property type="entry name" value="LDLa"/>
    <property type="match status" value="3"/>
</dbReference>
<evidence type="ECO:0000256" key="9">
    <source>
        <dbReference type="ARBA" id="ARBA00023176"/>
    </source>
</evidence>
<comment type="caution">
    <text evidence="11">Lacks conserved residue(s) required for the propagation of feature annotation.</text>
</comment>
<dbReference type="InterPro" id="IPR035914">
    <property type="entry name" value="Sperma_CUB_dom_sf"/>
</dbReference>
<dbReference type="InterPro" id="IPR002172">
    <property type="entry name" value="LDrepeatLR_classA_rpt"/>
</dbReference>
<dbReference type="InterPro" id="IPR023415">
    <property type="entry name" value="LDLR_class-A_CS"/>
</dbReference>
<keyword evidence="15" id="KW-1185">Reference proteome</keyword>
<proteinExistence type="inferred from homology"/>
<evidence type="ECO:0000256" key="11">
    <source>
        <dbReference type="PROSITE-ProRule" id="PRU00124"/>
    </source>
</evidence>
<keyword evidence="5" id="KW-0677">Repeat</keyword>
<dbReference type="EMBL" id="JACVVK020000619">
    <property type="protein sequence ID" value="KAK7462534.1"/>
    <property type="molecule type" value="Genomic_DNA"/>
</dbReference>
<keyword evidence="7 12" id="KW-0472">Membrane</keyword>
<accession>A0ABD0J5U1</accession>
<dbReference type="PROSITE" id="PS01209">
    <property type="entry name" value="LDLRA_1"/>
    <property type="match status" value="1"/>
</dbReference>